<dbReference type="PANTHER" id="PTHR43630:SF1">
    <property type="entry name" value="POLY-BETA-1,6-N-ACETYL-D-GLUCOSAMINE SYNTHASE"/>
    <property type="match status" value="1"/>
</dbReference>
<evidence type="ECO:0000256" key="4">
    <source>
        <dbReference type="SAM" id="Phobius"/>
    </source>
</evidence>
<feature type="domain" description="Glycosyltransferase 2-like" evidence="5">
    <location>
        <begin position="11"/>
        <end position="176"/>
    </location>
</feature>
<dbReference type="AlphaFoldDB" id="A0A1H6XID9"/>
<dbReference type="Proteomes" id="UP000199532">
    <property type="component" value="Unassembled WGS sequence"/>
</dbReference>
<dbReference type="STRING" id="408657.SAMN04487995_3980"/>
<proteinExistence type="inferred from homology"/>
<dbReference type="GO" id="GO:0016757">
    <property type="term" value="F:glycosyltransferase activity"/>
    <property type="evidence" value="ECO:0007669"/>
    <property type="project" value="UniProtKB-KW"/>
</dbReference>
<accession>A0A1H6XID9</accession>
<keyword evidence="4" id="KW-0472">Membrane</keyword>
<keyword evidence="3 6" id="KW-0808">Transferase</keyword>
<evidence type="ECO:0000259" key="5">
    <source>
        <dbReference type="Pfam" id="PF00535"/>
    </source>
</evidence>
<evidence type="ECO:0000256" key="1">
    <source>
        <dbReference type="ARBA" id="ARBA00006739"/>
    </source>
</evidence>
<keyword evidence="4" id="KW-1133">Transmembrane helix</keyword>
<keyword evidence="7" id="KW-1185">Reference proteome</keyword>
<dbReference type="InterPro" id="IPR029044">
    <property type="entry name" value="Nucleotide-diphossugar_trans"/>
</dbReference>
<dbReference type="InterPro" id="IPR001173">
    <property type="entry name" value="Glyco_trans_2-like"/>
</dbReference>
<keyword evidence="4" id="KW-0812">Transmembrane</keyword>
<protein>
    <submittedName>
        <fullName evidence="6">Glycosyltransferase, catalytic subunit of cellulose synthase and poly-beta-1,6-N-acetylglucosamine synthase</fullName>
    </submittedName>
</protein>
<evidence type="ECO:0000256" key="3">
    <source>
        <dbReference type="ARBA" id="ARBA00022679"/>
    </source>
</evidence>
<reference evidence="6 7" key="1">
    <citation type="submission" date="2016-10" db="EMBL/GenBank/DDBJ databases">
        <authorList>
            <person name="de Groot N.N."/>
        </authorList>
    </citation>
    <scope>NUCLEOTIDE SEQUENCE [LARGE SCALE GENOMIC DNA]</scope>
    <source>
        <strain evidence="6 7">DSM 19938</strain>
    </source>
</reference>
<dbReference type="Gene3D" id="3.90.550.10">
    <property type="entry name" value="Spore Coat Polysaccharide Biosynthesis Protein SpsA, Chain A"/>
    <property type="match status" value="1"/>
</dbReference>
<evidence type="ECO:0000313" key="7">
    <source>
        <dbReference type="Proteomes" id="UP000199532"/>
    </source>
</evidence>
<name>A0A1H6XID9_9BACT</name>
<keyword evidence="2" id="KW-0328">Glycosyltransferase</keyword>
<feature type="transmembrane region" description="Helical" evidence="4">
    <location>
        <begin position="272"/>
        <end position="293"/>
    </location>
</feature>
<dbReference type="RefSeq" id="WP_090337991.1">
    <property type="nucleotide sequence ID" value="NZ_FNXY01000006.1"/>
</dbReference>
<comment type="similarity">
    <text evidence="1">Belongs to the glycosyltransferase 2 family.</text>
</comment>
<evidence type="ECO:0000256" key="2">
    <source>
        <dbReference type="ARBA" id="ARBA00022676"/>
    </source>
</evidence>
<gene>
    <name evidence="6" type="ORF">SAMN04487995_3980</name>
</gene>
<dbReference type="SUPFAM" id="SSF53448">
    <property type="entry name" value="Nucleotide-diphospho-sugar transferases"/>
    <property type="match status" value="1"/>
</dbReference>
<evidence type="ECO:0000313" key="6">
    <source>
        <dbReference type="EMBL" id="SEJ28868.1"/>
    </source>
</evidence>
<dbReference type="EMBL" id="FNXY01000006">
    <property type="protein sequence ID" value="SEJ28868.1"/>
    <property type="molecule type" value="Genomic_DNA"/>
</dbReference>
<dbReference type="OrthoDB" id="9800276at2"/>
<dbReference type="Pfam" id="PF00535">
    <property type="entry name" value="Glycos_transf_2"/>
    <property type="match status" value="1"/>
</dbReference>
<feature type="transmembrane region" description="Helical" evidence="4">
    <location>
        <begin position="244"/>
        <end position="266"/>
    </location>
</feature>
<dbReference type="PANTHER" id="PTHR43630">
    <property type="entry name" value="POLY-BETA-1,6-N-ACETYL-D-GLUCOSAMINE SYNTHASE"/>
    <property type="match status" value="1"/>
</dbReference>
<feature type="transmembrane region" description="Helical" evidence="4">
    <location>
        <begin position="305"/>
        <end position="323"/>
    </location>
</feature>
<organism evidence="6 7">
    <name type="scientific">Dyadobacter koreensis</name>
    <dbReference type="NCBI Taxonomy" id="408657"/>
    <lineage>
        <taxon>Bacteria</taxon>
        <taxon>Pseudomonadati</taxon>
        <taxon>Bacteroidota</taxon>
        <taxon>Cytophagia</taxon>
        <taxon>Cytophagales</taxon>
        <taxon>Spirosomataceae</taxon>
        <taxon>Dyadobacter</taxon>
    </lineage>
</organism>
<sequence>MSKESTPVLVSILLAARNEEANIERCLRSLEALRFPKENIEICIGDDDSSDETARIILDYIVDKPYFKYHKISEQTFGLKGKANVLAQLADFSQGNHLFFCDADIAVPEGWIESMLKHFEGNTGVVVGLTRMTKAGFLSDFLSLEWLFTLSLMRYFALLNIPVSGLGNNMAVTKKAYDAVGGYKGIGFSIVEDYALFMAIAKKKFGFVQAYSRDVIAVSEPVSSFYGLLEQRKRWMQGIMKSPLIIRLCLIFSALLIPGIMLIAIWDPLRSIRMVVSNYLLITGIVLIAIMILRQWDLLKTSFLFWFYLIGISCLMLVVHVIPGKTLWKDRIY</sequence>